<dbReference type="OrthoDB" id="123384at2759"/>
<keyword evidence="2" id="KW-1185">Reference proteome</keyword>
<gene>
    <name evidence="1" type="ORF">PHPALM_31898</name>
</gene>
<name>A0A2P4X1F7_9STRA</name>
<accession>A0A2P4X1F7</accession>
<protein>
    <submittedName>
        <fullName evidence="1">Uncharacterized protein</fullName>
    </submittedName>
</protein>
<evidence type="ECO:0000313" key="1">
    <source>
        <dbReference type="EMBL" id="POM59381.1"/>
    </source>
</evidence>
<sequence>MVSLLEDNCLLSGVKTYLALHRDDIVRPPPGITKAEHRADFMLRAAKYIMSTKVTPELCDSEAAHTLSFHARVYQTQLLHGGLSVHVPPLKT</sequence>
<organism evidence="1 2">
    <name type="scientific">Phytophthora palmivora</name>
    <dbReference type="NCBI Taxonomy" id="4796"/>
    <lineage>
        <taxon>Eukaryota</taxon>
        <taxon>Sar</taxon>
        <taxon>Stramenopiles</taxon>
        <taxon>Oomycota</taxon>
        <taxon>Peronosporomycetes</taxon>
        <taxon>Peronosporales</taxon>
        <taxon>Peronosporaceae</taxon>
        <taxon>Phytophthora</taxon>
    </lineage>
</organism>
<proteinExistence type="predicted"/>
<dbReference type="Proteomes" id="UP000237271">
    <property type="component" value="Unassembled WGS sequence"/>
</dbReference>
<dbReference type="EMBL" id="NCKW01017185">
    <property type="protein sequence ID" value="POM59381.1"/>
    <property type="molecule type" value="Genomic_DNA"/>
</dbReference>
<evidence type="ECO:0000313" key="2">
    <source>
        <dbReference type="Proteomes" id="UP000237271"/>
    </source>
</evidence>
<comment type="caution">
    <text evidence="1">The sequence shown here is derived from an EMBL/GenBank/DDBJ whole genome shotgun (WGS) entry which is preliminary data.</text>
</comment>
<reference evidence="1 2" key="1">
    <citation type="journal article" date="2017" name="Genome Biol. Evol.">
        <title>Phytophthora megakarya and P. palmivora, closely related causal agents of cacao black pod rot, underwent increases in genome sizes and gene numbers by different mechanisms.</title>
        <authorList>
            <person name="Ali S.S."/>
            <person name="Shao J."/>
            <person name="Lary D.J."/>
            <person name="Kronmiller B."/>
            <person name="Shen D."/>
            <person name="Strem M.D."/>
            <person name="Amoako-Attah I."/>
            <person name="Akrofi A.Y."/>
            <person name="Begoude B.A."/>
            <person name="Ten Hoopen G.M."/>
            <person name="Coulibaly K."/>
            <person name="Kebe B.I."/>
            <person name="Melnick R.L."/>
            <person name="Guiltinan M.J."/>
            <person name="Tyler B.M."/>
            <person name="Meinhardt L.W."/>
            <person name="Bailey B.A."/>
        </authorList>
    </citation>
    <scope>NUCLEOTIDE SEQUENCE [LARGE SCALE GENOMIC DNA]</scope>
    <source>
        <strain evidence="2">sbr112.9</strain>
    </source>
</reference>
<dbReference type="AlphaFoldDB" id="A0A2P4X1F7"/>